<dbReference type="Proteomes" id="UP000694892">
    <property type="component" value="Unassembled WGS sequence"/>
</dbReference>
<gene>
    <name evidence="1" type="ORF">XELAEV_18003322mg</name>
</gene>
<protein>
    <submittedName>
        <fullName evidence="1">Uncharacterized protein</fullName>
    </submittedName>
</protein>
<proteinExistence type="predicted"/>
<sequence length="71" mass="8270">MDIFVSKLWPTHIPLVSLCYIMGGRIPQYEKDIISTLGLGKRTIRTGTNTTQRKIQIRGREFLKEHRTNIQ</sequence>
<evidence type="ECO:0000313" key="1">
    <source>
        <dbReference type="EMBL" id="OCT55826.1"/>
    </source>
</evidence>
<organism evidence="1">
    <name type="scientific">Xenopus laevis</name>
    <name type="common">African clawed frog</name>
    <dbReference type="NCBI Taxonomy" id="8355"/>
    <lineage>
        <taxon>Eukaryota</taxon>
        <taxon>Metazoa</taxon>
        <taxon>Chordata</taxon>
        <taxon>Craniata</taxon>
        <taxon>Vertebrata</taxon>
        <taxon>Euteleostomi</taxon>
        <taxon>Amphibia</taxon>
        <taxon>Batrachia</taxon>
        <taxon>Anura</taxon>
        <taxon>Pipoidea</taxon>
        <taxon>Pipidae</taxon>
        <taxon>Xenopodinae</taxon>
        <taxon>Xenopus</taxon>
        <taxon>Xenopus</taxon>
    </lineage>
</organism>
<dbReference type="AlphaFoldDB" id="A0A974BPG2"/>
<accession>A0A974BPG2</accession>
<name>A0A974BPG2_XENLA</name>
<dbReference type="EMBL" id="KV471423">
    <property type="protein sequence ID" value="OCT55826.1"/>
    <property type="molecule type" value="Genomic_DNA"/>
</dbReference>
<reference evidence="1" key="1">
    <citation type="submission" date="2016-05" db="EMBL/GenBank/DDBJ databases">
        <title>WGS assembly of Xenopus laevis.</title>
        <authorList>
            <person name="Session A."/>
            <person name="Uno Y."/>
            <person name="Kwon T."/>
            <person name="Chapman J."/>
            <person name="Toyoda A."/>
            <person name="Takahashi S."/>
            <person name="Fukui A."/>
            <person name="Hikosaka A."/>
            <person name="Putnam N."/>
            <person name="Stites J."/>
            <person name="Van Heeringen S."/>
            <person name="Quigley I."/>
            <person name="Heinz S."/>
            <person name="Hellsten U."/>
            <person name="Lyons J."/>
            <person name="Suzuki A."/>
            <person name="Kondo M."/>
            <person name="Ogino H."/>
            <person name="Ochi H."/>
            <person name="Bogdanovic O."/>
            <person name="Lister R."/>
            <person name="Georgiou G."/>
            <person name="Paranjpe S."/>
            <person name="Van Kruijsbergen I."/>
            <person name="Mozaffari S."/>
            <person name="Shu S."/>
            <person name="Schmutz J."/>
            <person name="Jenkins J."/>
            <person name="Grimwood J."/>
            <person name="Carlson J."/>
            <person name="Mitros T."/>
            <person name="Simakov O."/>
            <person name="Heald R."/>
            <person name="Miller K."/>
            <person name="Haudenschild C."/>
            <person name="Kuroki Y."/>
            <person name="Tanaka T."/>
            <person name="Michiue T."/>
            <person name="Watanabe M."/>
            <person name="Kinoshita T."/>
            <person name="Ohta Y."/>
            <person name="Mawaribuchi S."/>
            <person name="Suzuki Y."/>
            <person name="Haramoto Y."/>
            <person name="Yamamoto T."/>
            <person name="Takagi C."/>
            <person name="Kitzman J."/>
            <person name="Shendure J."/>
            <person name="Nakayama T."/>
            <person name="Izutsu Y."/>
            <person name="Robert J."/>
            <person name="Dichmann D."/>
            <person name="Flajnik M."/>
            <person name="Houston D."/>
            <person name="Marcotte E."/>
            <person name="Wallingford J."/>
            <person name="Ito Y."/>
            <person name="Asashima M."/>
            <person name="Ueno N."/>
            <person name="Matsuda Y."/>
            <person name="Jan Veenstra G."/>
            <person name="Fujiyama A."/>
            <person name="Harland R."/>
            <person name="Taira M."/>
            <person name="Rokhsar D.S."/>
        </authorList>
    </citation>
    <scope>NUCLEOTIDE SEQUENCE</scope>
    <source>
        <strain evidence="1">J</strain>
        <tissue evidence="1">Blood</tissue>
    </source>
</reference>